<dbReference type="AlphaFoldDB" id="A0A7J3JQW0"/>
<dbReference type="EMBL" id="DTAI01000064">
    <property type="protein sequence ID" value="HGN36331.1"/>
    <property type="molecule type" value="Genomic_DNA"/>
</dbReference>
<dbReference type="SUPFAM" id="SSF143555">
    <property type="entry name" value="FwdE-like"/>
    <property type="match status" value="1"/>
</dbReference>
<accession>A0A7J3JQW0</accession>
<gene>
    <name evidence="6" type="ORF">ENT87_02090</name>
    <name evidence="7" type="ORF">ENU30_03160</name>
</gene>
<dbReference type="InterPro" id="IPR026328">
    <property type="entry name" value="FmdE"/>
</dbReference>
<keyword evidence="1" id="KW-0479">Metal-binding</keyword>
<proteinExistence type="predicted"/>
<organism evidence="7">
    <name type="scientific">Ignisphaera aggregans</name>
    <dbReference type="NCBI Taxonomy" id="334771"/>
    <lineage>
        <taxon>Archaea</taxon>
        <taxon>Thermoproteota</taxon>
        <taxon>Thermoprotei</taxon>
        <taxon>Desulfurococcales</taxon>
        <taxon>Desulfurococcaceae</taxon>
        <taxon>Ignisphaera</taxon>
    </lineage>
</organism>
<evidence type="ECO:0000259" key="4">
    <source>
        <dbReference type="Pfam" id="PF01258"/>
    </source>
</evidence>
<feature type="domain" description="Formylmethanofuran dehydrogenase subunit E" evidence="5">
    <location>
        <begin position="14"/>
        <end position="156"/>
    </location>
</feature>
<dbReference type="InterPro" id="IPR000962">
    <property type="entry name" value="Znf_DskA_TraR"/>
</dbReference>
<dbReference type="Gene3D" id="3.30.1330.130">
    <property type="match status" value="1"/>
</dbReference>
<evidence type="ECO:0000256" key="2">
    <source>
        <dbReference type="ARBA" id="ARBA00022771"/>
    </source>
</evidence>
<comment type="caution">
    <text evidence="7">The sequence shown here is derived from an EMBL/GenBank/DDBJ whole genome shotgun (WGS) entry which is preliminary data.</text>
</comment>
<dbReference type="InterPro" id="IPR003814">
    <property type="entry name" value="FmdEsu_dom"/>
</dbReference>
<dbReference type="PANTHER" id="PTHR39418:SF1">
    <property type="entry name" value="DEHYDROGENASE"/>
    <property type="match status" value="1"/>
</dbReference>
<evidence type="ECO:0000259" key="5">
    <source>
        <dbReference type="Pfam" id="PF02663"/>
    </source>
</evidence>
<dbReference type="Pfam" id="PF01258">
    <property type="entry name" value="zf-dskA_traR"/>
    <property type="match status" value="1"/>
</dbReference>
<dbReference type="PIRSF" id="PIRSF006578">
    <property type="entry name" value="FwdE"/>
    <property type="match status" value="1"/>
</dbReference>
<dbReference type="Pfam" id="PF02663">
    <property type="entry name" value="FmdE"/>
    <property type="match status" value="1"/>
</dbReference>
<keyword evidence="2" id="KW-0863">Zinc-finger</keyword>
<dbReference type="PANTHER" id="PTHR39418">
    <property type="entry name" value="DEHYDROGENASE-RELATED"/>
    <property type="match status" value="1"/>
</dbReference>
<protein>
    <submittedName>
        <fullName evidence="7">Formylmethanofuran dehydrogenase</fullName>
    </submittedName>
</protein>
<reference evidence="7" key="1">
    <citation type="journal article" date="2020" name="mSystems">
        <title>Genome- and Community-Level Interaction Insights into Carbon Utilization and Element Cycling Functions of Hydrothermarchaeota in Hydrothermal Sediment.</title>
        <authorList>
            <person name="Zhou Z."/>
            <person name="Liu Y."/>
            <person name="Xu W."/>
            <person name="Pan J."/>
            <person name="Luo Z.H."/>
            <person name="Li M."/>
        </authorList>
    </citation>
    <scope>NUCLEOTIDE SEQUENCE [LARGE SCALE GENOMIC DNA]</scope>
    <source>
        <strain evidence="6">SpSt-618</strain>
        <strain evidence="7">SpSt-657</strain>
    </source>
</reference>
<dbReference type="InterPro" id="IPR053194">
    <property type="entry name" value="tRNA_methyltr_O"/>
</dbReference>
<keyword evidence="3" id="KW-0862">Zinc</keyword>
<evidence type="ECO:0000313" key="7">
    <source>
        <dbReference type="EMBL" id="HGQ17969.1"/>
    </source>
</evidence>
<sequence>MVSKELIEKARRLHGHICPFLVLGLRMSEMAMERLGVSRAGVVETIEEELIAVVEVNNCLVDGVQIATGCTFGNNSLIYLDLGKNAVVLFRRGRSRGIRVYIDSEKLRQKYFPEEAIKLFQKVVVERKGSKEEVEKLHILWEEIGYRMAEIPREEFVIQDVELIEDIEKAPIFKSVRCSKCGELVMETKALNIDGQILCYACSGLAIDAVIGRGIHKLRSIPYGIVGINATQ</sequence>
<evidence type="ECO:0000256" key="3">
    <source>
        <dbReference type="ARBA" id="ARBA00022833"/>
    </source>
</evidence>
<feature type="domain" description="Zinc finger DksA/TraR C4-type" evidence="4">
    <location>
        <begin position="172"/>
        <end position="202"/>
    </location>
</feature>
<evidence type="ECO:0000256" key="1">
    <source>
        <dbReference type="ARBA" id="ARBA00022723"/>
    </source>
</evidence>
<name>A0A7J3JQW0_9CREN</name>
<evidence type="ECO:0000313" key="6">
    <source>
        <dbReference type="EMBL" id="HGN36331.1"/>
    </source>
</evidence>
<dbReference type="EMBL" id="DTBZ01000071">
    <property type="protein sequence ID" value="HGQ17969.1"/>
    <property type="molecule type" value="Genomic_DNA"/>
</dbReference>